<dbReference type="RefSeq" id="XP_001730223.1">
    <property type="nucleotide sequence ID" value="XM_001730171.1"/>
</dbReference>
<dbReference type="InterPro" id="IPR036526">
    <property type="entry name" value="C-N_Hydrolase_sf"/>
</dbReference>
<dbReference type="EMBL" id="AAYY01000009">
    <property type="protein sequence ID" value="EDP43009.1"/>
    <property type="molecule type" value="Genomic_DNA"/>
</dbReference>
<dbReference type="InParanoid" id="A8Q4Q4"/>
<accession>A8Q4Q4</accession>
<reference evidence="2 3" key="1">
    <citation type="journal article" date="2007" name="Proc. Natl. Acad. Sci. U.S.A.">
        <title>Dandruff-associated Malassezia genomes reveal convergent and divergent virulence traits shared with plant and human fungal pathogens.</title>
        <authorList>
            <person name="Xu J."/>
            <person name="Saunders C.W."/>
            <person name="Hu P."/>
            <person name="Grant R.A."/>
            <person name="Boekhout T."/>
            <person name="Kuramae E.E."/>
            <person name="Kronstad J.W."/>
            <person name="Deangelis Y.M."/>
            <person name="Reeder N.L."/>
            <person name="Johnstone K.R."/>
            <person name="Leland M."/>
            <person name="Fieno A.M."/>
            <person name="Begley W.M."/>
            <person name="Sun Y."/>
            <person name="Lacey M.P."/>
            <person name="Chaudhary T."/>
            <person name="Keough T."/>
            <person name="Chu L."/>
            <person name="Sears R."/>
            <person name="Yuan B."/>
            <person name="Dawson T.L.Jr."/>
        </authorList>
    </citation>
    <scope>NUCLEOTIDE SEQUENCE [LARGE SCALE GENOMIC DNA]</scope>
    <source>
        <strain evidence="3">ATCC MYA-4612 / CBS 7966</strain>
    </source>
</reference>
<evidence type="ECO:0000313" key="2">
    <source>
        <dbReference type="EMBL" id="EDP43009.1"/>
    </source>
</evidence>
<proteinExistence type="predicted"/>
<dbReference type="Gene3D" id="3.60.110.10">
    <property type="entry name" value="Carbon-nitrogen hydrolase"/>
    <property type="match status" value="1"/>
</dbReference>
<dbReference type="SUPFAM" id="SSF56317">
    <property type="entry name" value="Carbon-nitrogen hydrolase"/>
    <property type="match status" value="1"/>
</dbReference>
<name>A8Q4Q4_MALGO</name>
<dbReference type="Proteomes" id="UP000008837">
    <property type="component" value="Unassembled WGS sequence"/>
</dbReference>
<evidence type="ECO:0000259" key="1">
    <source>
        <dbReference type="PROSITE" id="PS50263"/>
    </source>
</evidence>
<feature type="domain" description="CN hydrolase" evidence="1">
    <location>
        <begin position="1"/>
        <end position="174"/>
    </location>
</feature>
<dbReference type="PANTHER" id="PTHR23088:SF27">
    <property type="entry name" value="DEAMINATED GLUTATHIONE AMIDASE"/>
    <property type="match status" value="1"/>
</dbReference>
<protein>
    <recommendedName>
        <fullName evidence="1">CN hydrolase domain-containing protein</fullName>
    </recommendedName>
</protein>
<dbReference type="STRING" id="425265.A8Q4Q4"/>
<organism evidence="2 3">
    <name type="scientific">Malassezia globosa (strain ATCC MYA-4612 / CBS 7966)</name>
    <name type="common">Dandruff-associated fungus</name>
    <dbReference type="NCBI Taxonomy" id="425265"/>
    <lineage>
        <taxon>Eukaryota</taxon>
        <taxon>Fungi</taxon>
        <taxon>Dikarya</taxon>
        <taxon>Basidiomycota</taxon>
        <taxon>Ustilaginomycotina</taxon>
        <taxon>Malasseziomycetes</taxon>
        <taxon>Malasseziales</taxon>
        <taxon>Malasseziaceae</taxon>
        <taxon>Malassezia</taxon>
    </lineage>
</organism>
<dbReference type="InterPro" id="IPR001110">
    <property type="entry name" value="UPF0012_CS"/>
</dbReference>
<dbReference type="OrthoDB" id="10250282at2759"/>
<dbReference type="PROSITE" id="PS50263">
    <property type="entry name" value="CN_HYDROLASE"/>
    <property type="match status" value="1"/>
</dbReference>
<comment type="caution">
    <text evidence="2">The sequence shown here is derived from an EMBL/GenBank/DDBJ whole genome shotgun (WGS) entry which is preliminary data.</text>
</comment>
<dbReference type="GeneID" id="5854528"/>
<keyword evidence="3" id="KW-1185">Reference proteome</keyword>
<evidence type="ECO:0000313" key="3">
    <source>
        <dbReference type="Proteomes" id="UP000008837"/>
    </source>
</evidence>
<dbReference type="PROSITE" id="PS01227">
    <property type="entry name" value="UPF0012"/>
    <property type="match status" value="1"/>
</dbReference>
<dbReference type="VEuPathDB" id="FungiDB:MGL_2605"/>
<dbReference type="InterPro" id="IPR003010">
    <property type="entry name" value="C-N_Hydrolase"/>
</dbReference>
<dbReference type="Pfam" id="PF00795">
    <property type="entry name" value="CN_hydrolase"/>
    <property type="match status" value="1"/>
</dbReference>
<dbReference type="KEGG" id="mgl:MGL_2605"/>
<dbReference type="AlphaFoldDB" id="A8Q4Q4"/>
<gene>
    <name evidence="2" type="ORF">MGL_2605</name>
</gene>
<dbReference type="PANTHER" id="PTHR23088">
    <property type="entry name" value="NITRILASE-RELATED"/>
    <property type="match status" value="1"/>
</dbReference>
<sequence>MLVAVTQMTSGGIIRENLAIAQNLVRCAANAGAKLLIDDKGQIQARYRKMHLYDVQVQHGMSICESNTTIPGTELVPPVSTPFGRTGLLTCYDMRFPEVALSLRRSGAQILTFPSAFAVRTGAAHWSTLLQARAIDTQCWVVAAAQVGTHPGTTRTSDMPPFEAAFGLADIVRA</sequence>